<comment type="caution">
    <text evidence="2">The sequence shown here is derived from an EMBL/GenBank/DDBJ whole genome shotgun (WGS) entry which is preliminary data.</text>
</comment>
<dbReference type="Proteomes" id="UP000249557">
    <property type="component" value="Unassembled WGS sequence"/>
</dbReference>
<dbReference type="AlphaFoldDB" id="A0A2W4ZXZ1"/>
<keyword evidence="1" id="KW-0732">Signal</keyword>
<evidence type="ECO:0000313" key="3">
    <source>
        <dbReference type="Proteomes" id="UP000249557"/>
    </source>
</evidence>
<dbReference type="PROSITE" id="PS51257">
    <property type="entry name" value="PROKAR_LIPOPROTEIN"/>
    <property type="match status" value="1"/>
</dbReference>
<evidence type="ECO:0000256" key="1">
    <source>
        <dbReference type="SAM" id="SignalP"/>
    </source>
</evidence>
<proteinExistence type="predicted"/>
<feature type="chain" id="PRO_5016136961" evidence="1">
    <location>
        <begin position="23"/>
        <end position="247"/>
    </location>
</feature>
<gene>
    <name evidence="2" type="ORF">DI626_07695</name>
</gene>
<protein>
    <submittedName>
        <fullName evidence="2">DUF4197 domain-containing protein</fullName>
    </submittedName>
</protein>
<dbReference type="InterPro" id="IPR025245">
    <property type="entry name" value="DUF4197"/>
</dbReference>
<feature type="signal peptide" evidence="1">
    <location>
        <begin position="1"/>
        <end position="22"/>
    </location>
</feature>
<reference evidence="2 3" key="1">
    <citation type="submission" date="2017-08" db="EMBL/GenBank/DDBJ databases">
        <title>Infants hospitalized years apart are colonized by the same room-sourced microbial strains.</title>
        <authorList>
            <person name="Brooks B."/>
            <person name="Olm M.R."/>
            <person name="Firek B.A."/>
            <person name="Baker R."/>
            <person name="Thomas B.C."/>
            <person name="Morowitz M.J."/>
            <person name="Banfield J.F."/>
        </authorList>
    </citation>
    <scope>NUCLEOTIDE SEQUENCE [LARGE SCALE GENOMIC DNA]</scope>
    <source>
        <strain evidence="2">S2_018_000_R2_104</strain>
    </source>
</reference>
<organism evidence="2 3">
    <name type="scientific">Micavibrio aeruginosavorus</name>
    <dbReference type="NCBI Taxonomy" id="349221"/>
    <lineage>
        <taxon>Bacteria</taxon>
        <taxon>Pseudomonadati</taxon>
        <taxon>Bdellovibrionota</taxon>
        <taxon>Bdellovibrionia</taxon>
        <taxon>Bdellovibrionales</taxon>
        <taxon>Pseudobdellovibrionaceae</taxon>
        <taxon>Micavibrio</taxon>
    </lineage>
</organism>
<dbReference type="EMBL" id="QFNK01000155">
    <property type="protein sequence ID" value="PZO85089.1"/>
    <property type="molecule type" value="Genomic_DNA"/>
</dbReference>
<sequence length="247" mass="26228">MKISNITAALLLCTALTTGCVADNWQQTAQTILDSGALTSANQGAGLSTEQISLGLKEALSVGTQHVVGQLGTRGGFKLDPKIRIPLPATLAKVDTGLKAVGLGQLTGDLETRMNEAAELAVPQAKELFLNSIRQMTIADARQILSGQQDAATQYLRRTMGADLAQKIQPIVGNTLAQTGAIRAYDQVTSNYAALPFISGAKTDLNSYVTSKAMDGIFYYVAQEEAAIRQNPAKRTTELLRTVFGAK</sequence>
<accession>A0A2W4ZXZ1</accession>
<dbReference type="Pfam" id="PF13852">
    <property type="entry name" value="DUF4197"/>
    <property type="match status" value="1"/>
</dbReference>
<evidence type="ECO:0000313" key="2">
    <source>
        <dbReference type="EMBL" id="PZO85089.1"/>
    </source>
</evidence>
<name>A0A2W4ZXZ1_9BACT</name>